<sequence length="188" mass="21070">MFWWYLGYTIDLWYFGGHACALVLNHRLTSSEVPISRTNTEWVVKVVKRIRRIADSPTDPNAEGSDELDGEEVEVDPHLIGHPSRNSSAQPLANRFQSQVIPSTPRTFQPVLSAIPTTIPPPSPTTSHARPALNPAVRPSPVQQPRNSPITTSHQLQPVASSSRRRDEFSSLPFPAAQVFQRREHWPV</sequence>
<proteinExistence type="predicted"/>
<accession>A0A9Q3GQ39</accession>
<dbReference type="EMBL" id="AVOT02004265">
    <property type="protein sequence ID" value="MBW0475868.1"/>
    <property type="molecule type" value="Genomic_DNA"/>
</dbReference>
<protein>
    <submittedName>
        <fullName evidence="2">Uncharacterized protein</fullName>
    </submittedName>
</protein>
<evidence type="ECO:0000256" key="1">
    <source>
        <dbReference type="SAM" id="MobiDB-lite"/>
    </source>
</evidence>
<dbReference type="AlphaFoldDB" id="A0A9Q3GQ39"/>
<name>A0A9Q3GQ39_9BASI</name>
<comment type="caution">
    <text evidence="2">The sequence shown here is derived from an EMBL/GenBank/DDBJ whole genome shotgun (WGS) entry which is preliminary data.</text>
</comment>
<organism evidence="2 3">
    <name type="scientific">Austropuccinia psidii MF-1</name>
    <dbReference type="NCBI Taxonomy" id="1389203"/>
    <lineage>
        <taxon>Eukaryota</taxon>
        <taxon>Fungi</taxon>
        <taxon>Dikarya</taxon>
        <taxon>Basidiomycota</taxon>
        <taxon>Pucciniomycotina</taxon>
        <taxon>Pucciniomycetes</taxon>
        <taxon>Pucciniales</taxon>
        <taxon>Sphaerophragmiaceae</taxon>
        <taxon>Austropuccinia</taxon>
    </lineage>
</organism>
<feature type="compositionally biased region" description="Polar residues" evidence="1">
    <location>
        <begin position="141"/>
        <end position="162"/>
    </location>
</feature>
<gene>
    <name evidence="2" type="ORF">O181_015583</name>
</gene>
<keyword evidence="3" id="KW-1185">Reference proteome</keyword>
<evidence type="ECO:0000313" key="3">
    <source>
        <dbReference type="Proteomes" id="UP000765509"/>
    </source>
</evidence>
<evidence type="ECO:0000313" key="2">
    <source>
        <dbReference type="EMBL" id="MBW0475868.1"/>
    </source>
</evidence>
<dbReference type="Proteomes" id="UP000765509">
    <property type="component" value="Unassembled WGS sequence"/>
</dbReference>
<reference evidence="2" key="1">
    <citation type="submission" date="2021-03" db="EMBL/GenBank/DDBJ databases">
        <title>Draft genome sequence of rust myrtle Austropuccinia psidii MF-1, a brazilian biotype.</title>
        <authorList>
            <person name="Quecine M.C."/>
            <person name="Pachon D.M.R."/>
            <person name="Bonatelli M.L."/>
            <person name="Correr F.H."/>
            <person name="Franceschini L.M."/>
            <person name="Leite T.F."/>
            <person name="Margarido G.R.A."/>
            <person name="Almeida C.A."/>
            <person name="Ferrarezi J.A."/>
            <person name="Labate C.A."/>
        </authorList>
    </citation>
    <scope>NUCLEOTIDE SEQUENCE</scope>
    <source>
        <strain evidence="2">MF-1</strain>
    </source>
</reference>
<feature type="region of interest" description="Disordered" evidence="1">
    <location>
        <begin position="116"/>
        <end position="175"/>
    </location>
</feature>